<reference evidence="1" key="1">
    <citation type="submission" date="2009-02" db="EMBL/GenBank/DDBJ databases">
        <authorList>
            <person name="Fulton L."/>
            <person name="Clifton S."/>
            <person name="Fulton B."/>
            <person name="Xu J."/>
            <person name="Minx P."/>
            <person name="Pepin K.H."/>
            <person name="Johnson M."/>
            <person name="Bhonagiri V."/>
            <person name="Nash W.E."/>
            <person name="Mardis E.R."/>
            <person name="Wilson R.K."/>
        </authorList>
    </citation>
    <scope>NUCLEOTIDE SEQUENCE [LARGE SCALE GENOMIC DNA]</scope>
    <source>
        <strain evidence="1">DSM 15053</strain>
    </source>
</reference>
<protein>
    <submittedName>
        <fullName evidence="1">Uncharacterized protein</fullName>
    </submittedName>
</protein>
<dbReference type="Proteomes" id="UP000004893">
    <property type="component" value="Unassembled WGS sequence"/>
</dbReference>
<sequence>MWYPYKEVRRMYRYDSKKQRTSQPIQRLKTYTIQDFTVSAAVPHTVTPLDANLMTNAQNIDARKRVRPRDAAFAPKNIGFIPSKGSAAVHAGIQNLQGIAPAESLILVSHGEPPESAVLEGEFGGYRAGELALLLQFNNILPANYSGEIYLDGCDTGQRFQNQQGTSYIEHFKQELQAAYAAANVNLGNFTVKGNIGEAVTTAAGRERIDISAVNMDQFNDRARELLRNDAGNHYHGKYGVAASGHVTGTHLRWTDAGGTRGQVLGKAGKLVV</sequence>
<organism evidence="1 2">
    <name type="scientific">[Clostridium] hylemonae DSM 15053</name>
    <dbReference type="NCBI Taxonomy" id="553973"/>
    <lineage>
        <taxon>Bacteria</taxon>
        <taxon>Bacillati</taxon>
        <taxon>Bacillota</taxon>
        <taxon>Clostridia</taxon>
        <taxon>Lachnospirales</taxon>
        <taxon>Lachnospiraceae</taxon>
    </lineage>
</organism>
<evidence type="ECO:0000313" key="2">
    <source>
        <dbReference type="Proteomes" id="UP000004893"/>
    </source>
</evidence>
<dbReference type="EMBL" id="ABYI02000023">
    <property type="protein sequence ID" value="EEG73635.1"/>
    <property type="molecule type" value="Genomic_DNA"/>
</dbReference>
<accession>C0C2L1</accession>
<dbReference type="AlphaFoldDB" id="C0C2L1"/>
<proteinExistence type="predicted"/>
<dbReference type="STRING" id="553973.CLOHYLEM_06317"/>
<gene>
    <name evidence="1" type="ORF">CLOHYLEM_06317</name>
</gene>
<evidence type="ECO:0000313" key="1">
    <source>
        <dbReference type="EMBL" id="EEG73635.1"/>
    </source>
</evidence>
<dbReference type="HOGENOM" id="CLU_1018222_0_0_9"/>
<reference evidence="1" key="2">
    <citation type="submission" date="2013-06" db="EMBL/GenBank/DDBJ databases">
        <title>Draft genome sequence of Clostridium hylemonae (DSM 15053).</title>
        <authorList>
            <person name="Sudarsanam P."/>
            <person name="Ley R."/>
            <person name="Guruge J."/>
            <person name="Turnbaugh P.J."/>
            <person name="Mahowald M."/>
            <person name="Liep D."/>
            <person name="Gordon J."/>
        </authorList>
    </citation>
    <scope>NUCLEOTIDE SEQUENCE</scope>
    <source>
        <strain evidence="1">DSM 15053</strain>
    </source>
</reference>
<comment type="caution">
    <text evidence="1">The sequence shown here is derived from an EMBL/GenBank/DDBJ whole genome shotgun (WGS) entry which is preliminary data.</text>
</comment>
<name>C0C2L1_9FIRM</name>
<keyword evidence="2" id="KW-1185">Reference proteome</keyword>